<name>A0A4Z1JX47_9HELO</name>
<keyword evidence="2" id="KW-1185">Reference proteome</keyword>
<protein>
    <submittedName>
        <fullName evidence="1">Uncharacterized protein</fullName>
    </submittedName>
</protein>
<sequence>MQMIVRLPLSMWSHNTSSMSLTTTELTSRQLSQVCALPAGPHNTSSMFLIFIELTSPTALAGLVAVLSLSGSQRLHPKSFHDSQLHLATALAGVCSACWSSKHFFNVFNNYRNHLATALAELVALVEDTADKYFINGDERLYSKAMKRSCEPRRPALAGLVAAVPPLTEVPNAFI</sequence>
<proteinExistence type="predicted"/>
<reference evidence="1 2" key="1">
    <citation type="submission" date="2017-12" db="EMBL/GenBank/DDBJ databases">
        <title>Comparative genomics of Botrytis spp.</title>
        <authorList>
            <person name="Valero-Jimenez C.A."/>
            <person name="Tapia P."/>
            <person name="Veloso J."/>
            <person name="Silva-Moreno E."/>
            <person name="Staats M."/>
            <person name="Valdes J.H."/>
            <person name="Van Kan J.A.L."/>
        </authorList>
    </citation>
    <scope>NUCLEOTIDE SEQUENCE [LARGE SCALE GENOMIC DNA]</scope>
    <source>
        <strain evidence="1 2">Be9601</strain>
    </source>
</reference>
<comment type="caution">
    <text evidence="1">The sequence shown here is derived from an EMBL/GenBank/DDBJ whole genome shotgun (WGS) entry which is preliminary data.</text>
</comment>
<gene>
    <name evidence="1" type="ORF">BELL_0337g00090</name>
</gene>
<evidence type="ECO:0000313" key="1">
    <source>
        <dbReference type="EMBL" id="TGO73723.1"/>
    </source>
</evidence>
<dbReference type="AlphaFoldDB" id="A0A4Z1JX47"/>
<dbReference type="EMBL" id="PQXM01000335">
    <property type="protein sequence ID" value="TGO73723.1"/>
    <property type="molecule type" value="Genomic_DNA"/>
</dbReference>
<organism evidence="1 2">
    <name type="scientific">Botrytis elliptica</name>
    <dbReference type="NCBI Taxonomy" id="278938"/>
    <lineage>
        <taxon>Eukaryota</taxon>
        <taxon>Fungi</taxon>
        <taxon>Dikarya</taxon>
        <taxon>Ascomycota</taxon>
        <taxon>Pezizomycotina</taxon>
        <taxon>Leotiomycetes</taxon>
        <taxon>Helotiales</taxon>
        <taxon>Sclerotiniaceae</taxon>
        <taxon>Botrytis</taxon>
    </lineage>
</organism>
<evidence type="ECO:0000313" key="2">
    <source>
        <dbReference type="Proteomes" id="UP000297229"/>
    </source>
</evidence>
<dbReference type="Proteomes" id="UP000297229">
    <property type="component" value="Unassembled WGS sequence"/>
</dbReference>
<accession>A0A4Z1JX47</accession>